<name>A0AAD1QZ73_PELCU</name>
<reference evidence="2" key="1">
    <citation type="submission" date="2022-03" db="EMBL/GenBank/DDBJ databases">
        <authorList>
            <person name="Alioto T."/>
            <person name="Alioto T."/>
            <person name="Gomez Garrido J."/>
        </authorList>
    </citation>
    <scope>NUCLEOTIDE SEQUENCE</scope>
</reference>
<sequence length="61" mass="7072">MAYAAWLPSPNKDPSDILTRLDKHFRNFWRQLKHKMHPPAPSLTNTNPHRSRLPESATPQA</sequence>
<feature type="non-terminal residue" evidence="2">
    <location>
        <position position="61"/>
    </location>
</feature>
<feature type="region of interest" description="Disordered" evidence="1">
    <location>
        <begin position="34"/>
        <end position="61"/>
    </location>
</feature>
<accession>A0AAD1QZ73</accession>
<proteinExistence type="predicted"/>
<evidence type="ECO:0000313" key="3">
    <source>
        <dbReference type="Proteomes" id="UP001295444"/>
    </source>
</evidence>
<protein>
    <submittedName>
        <fullName evidence="2">Uncharacterized protein</fullName>
    </submittedName>
</protein>
<evidence type="ECO:0000313" key="2">
    <source>
        <dbReference type="EMBL" id="CAH2220665.1"/>
    </source>
</evidence>
<dbReference type="EMBL" id="OW240912">
    <property type="protein sequence ID" value="CAH2220665.1"/>
    <property type="molecule type" value="Genomic_DNA"/>
</dbReference>
<dbReference type="Proteomes" id="UP001295444">
    <property type="component" value="Chromosome 01"/>
</dbReference>
<gene>
    <name evidence="2" type="ORF">PECUL_23A051185</name>
</gene>
<dbReference type="AlphaFoldDB" id="A0AAD1QZ73"/>
<evidence type="ECO:0000256" key="1">
    <source>
        <dbReference type="SAM" id="MobiDB-lite"/>
    </source>
</evidence>
<keyword evidence="3" id="KW-1185">Reference proteome</keyword>
<organism evidence="2 3">
    <name type="scientific">Pelobates cultripes</name>
    <name type="common">Western spadefoot toad</name>
    <dbReference type="NCBI Taxonomy" id="61616"/>
    <lineage>
        <taxon>Eukaryota</taxon>
        <taxon>Metazoa</taxon>
        <taxon>Chordata</taxon>
        <taxon>Craniata</taxon>
        <taxon>Vertebrata</taxon>
        <taxon>Euteleostomi</taxon>
        <taxon>Amphibia</taxon>
        <taxon>Batrachia</taxon>
        <taxon>Anura</taxon>
        <taxon>Pelobatoidea</taxon>
        <taxon>Pelobatidae</taxon>
        <taxon>Pelobates</taxon>
    </lineage>
</organism>